<dbReference type="AlphaFoldDB" id="A0A0U0YRS7"/>
<feature type="domain" description="PH" evidence="2">
    <location>
        <begin position="42"/>
        <end position="162"/>
    </location>
</feature>
<dbReference type="InterPro" id="IPR057446">
    <property type="entry name" value="PH_bac"/>
</dbReference>
<organism evidence="3 4">
    <name type="scientific">Mycobacteroides abscessus</name>
    <dbReference type="NCBI Taxonomy" id="36809"/>
    <lineage>
        <taxon>Bacteria</taxon>
        <taxon>Bacillati</taxon>
        <taxon>Actinomycetota</taxon>
        <taxon>Actinomycetes</taxon>
        <taxon>Mycobacteriales</taxon>
        <taxon>Mycobacteriaceae</taxon>
        <taxon>Mycobacteroides</taxon>
    </lineage>
</organism>
<sequence length="165" mass="18163">MNHGDFVGALIMAGASLTLAVLLFRLMWRGWRARAQRQTDVVGELPVTPAERGDMVIEPVEGLYVGSTIAPDWQDRIAVGDLGYRATATLTRYSRGILLERSGTGEIWIPADAITEIRTAKALAGKVLTHDGILAIRWRLPSGTEIDTGFLARPRSEYEEWKVAS</sequence>
<dbReference type="EMBL" id="CSWP01000001">
    <property type="protein sequence ID" value="CPV34004.1"/>
    <property type="molecule type" value="Genomic_DNA"/>
</dbReference>
<keyword evidence="1" id="KW-0472">Membrane</keyword>
<keyword evidence="1" id="KW-1133">Transmembrane helix</keyword>
<feature type="transmembrane region" description="Helical" evidence="1">
    <location>
        <begin position="6"/>
        <end position="28"/>
    </location>
</feature>
<proteinExistence type="predicted"/>
<dbReference type="Proteomes" id="UP000045782">
    <property type="component" value="Unassembled WGS sequence"/>
</dbReference>
<name>A0A0U0YRS7_9MYCO</name>
<protein>
    <submittedName>
        <fullName evidence="3">Putative export or membrane protein</fullName>
    </submittedName>
</protein>
<reference evidence="3 4" key="1">
    <citation type="submission" date="2015-03" db="EMBL/GenBank/DDBJ databases">
        <authorList>
            <person name="Murphy D."/>
        </authorList>
    </citation>
    <scope>NUCLEOTIDE SEQUENCE [LARGE SCALE GENOMIC DNA]</scope>
    <source>
        <strain evidence="3 4">PAP088</strain>
    </source>
</reference>
<keyword evidence="1" id="KW-0812">Transmembrane</keyword>
<dbReference type="Pfam" id="PF25362">
    <property type="entry name" value="bPH_11"/>
    <property type="match status" value="1"/>
</dbReference>
<evidence type="ECO:0000313" key="4">
    <source>
        <dbReference type="Proteomes" id="UP000045782"/>
    </source>
</evidence>
<evidence type="ECO:0000259" key="2">
    <source>
        <dbReference type="Pfam" id="PF25362"/>
    </source>
</evidence>
<accession>A0A0U0YRS7</accession>
<evidence type="ECO:0000313" key="3">
    <source>
        <dbReference type="EMBL" id="CPV34004.1"/>
    </source>
</evidence>
<gene>
    <name evidence="3" type="ORF">ERS075579_00511</name>
</gene>
<evidence type="ECO:0000256" key="1">
    <source>
        <dbReference type="SAM" id="Phobius"/>
    </source>
</evidence>
<dbReference type="RefSeq" id="WP_005057679.1">
    <property type="nucleotide sequence ID" value="NZ_AP022621.1"/>
</dbReference>